<gene>
    <name evidence="1" type="ORF">AL01_08755</name>
</gene>
<evidence type="ECO:0000313" key="1">
    <source>
        <dbReference type="EMBL" id="OOL17399.1"/>
    </source>
</evidence>
<dbReference type="RefSeq" id="WP_077397108.1">
    <property type="nucleotide sequence ID" value="NZ_JATM01000005.1"/>
</dbReference>
<evidence type="ECO:0008006" key="3">
    <source>
        <dbReference type="Google" id="ProtNLM"/>
    </source>
</evidence>
<organism evidence="1 2">
    <name type="scientific">Bombella intestini</name>
    <dbReference type="NCBI Taxonomy" id="1539051"/>
    <lineage>
        <taxon>Bacteria</taxon>
        <taxon>Pseudomonadati</taxon>
        <taxon>Pseudomonadota</taxon>
        <taxon>Alphaproteobacteria</taxon>
        <taxon>Acetobacterales</taxon>
        <taxon>Acetobacteraceae</taxon>
        <taxon>Bombella</taxon>
    </lineage>
</organism>
<dbReference type="OrthoDB" id="9800188at2"/>
<dbReference type="STRING" id="1539051.AL01_08755"/>
<dbReference type="SUPFAM" id="SSF54637">
    <property type="entry name" value="Thioesterase/thiol ester dehydrase-isomerase"/>
    <property type="match status" value="1"/>
</dbReference>
<reference evidence="1 2" key="1">
    <citation type="journal article" date="2016" name="PLoS ONE">
        <title>Whole-Genome Sequence Analysis of Bombella intestini LMG 28161T, a Novel Acetic Acid Bacterium Isolated from the Crop of a Red-Tailed Bumble Bee, Bombus lapidarius.</title>
        <authorList>
            <person name="Li L."/>
            <person name="Illeghems K."/>
            <person name="Van Kerrebroeck S."/>
            <person name="Borremans W."/>
            <person name="Cleenwerck I."/>
            <person name="Smagghe G."/>
            <person name="De Vuyst L."/>
            <person name="Vandamme P."/>
        </authorList>
    </citation>
    <scope>NUCLEOTIDE SEQUENCE [LARGE SCALE GENOMIC DNA]</scope>
    <source>
        <strain evidence="1 2">R-52487</strain>
    </source>
</reference>
<dbReference type="AlphaFoldDB" id="A0A1S8GNN2"/>
<dbReference type="Gene3D" id="3.10.129.10">
    <property type="entry name" value="Hotdog Thioesterase"/>
    <property type="match status" value="1"/>
</dbReference>
<dbReference type="EMBL" id="JATM01000005">
    <property type="protein sequence ID" value="OOL17399.1"/>
    <property type="molecule type" value="Genomic_DNA"/>
</dbReference>
<protein>
    <recommendedName>
        <fullName evidence="3">Phosphotransferase</fullName>
    </recommendedName>
</protein>
<accession>A0A1S8GNN2</accession>
<sequence length="144" mass="15735">MLTRDDILRHIPHQGASCLLDAATRWDETSLEATTRLHNVPANPYRVADHLPPITGIEMAMQAAALHGALTAHETRQGWLTSVRDVLIHCDRLDNPAWDSLTIIVTRKHQAHSGMIYDFTLTAPSAGLLLGGTGTVMLPTDKPS</sequence>
<keyword evidence="2" id="KW-1185">Reference proteome</keyword>
<dbReference type="InterPro" id="IPR016776">
    <property type="entry name" value="ApeP-like_dehydratase"/>
</dbReference>
<dbReference type="Proteomes" id="UP000200980">
    <property type="component" value="Unassembled WGS sequence"/>
</dbReference>
<comment type="caution">
    <text evidence="1">The sequence shown here is derived from an EMBL/GenBank/DDBJ whole genome shotgun (WGS) entry which is preliminary data.</text>
</comment>
<evidence type="ECO:0000313" key="2">
    <source>
        <dbReference type="Proteomes" id="UP000200980"/>
    </source>
</evidence>
<proteinExistence type="predicted"/>
<dbReference type="InterPro" id="IPR029069">
    <property type="entry name" value="HotDog_dom_sf"/>
</dbReference>
<dbReference type="Pfam" id="PF22817">
    <property type="entry name" value="ApeP-like"/>
    <property type="match status" value="1"/>
</dbReference>
<name>A0A1S8GNN2_9PROT</name>